<dbReference type="AlphaFoldDB" id="A0A949N980"/>
<dbReference type="EMBL" id="JAHQCW010000001">
    <property type="protein sequence ID" value="MBU9735077.1"/>
    <property type="molecule type" value="Genomic_DNA"/>
</dbReference>
<protein>
    <submittedName>
        <fullName evidence="2">Uncharacterized protein</fullName>
    </submittedName>
</protein>
<organism evidence="2 3">
    <name type="scientific">Diplocloster agilis</name>
    <dbReference type="NCBI Taxonomy" id="2850323"/>
    <lineage>
        <taxon>Bacteria</taxon>
        <taxon>Bacillati</taxon>
        <taxon>Bacillota</taxon>
        <taxon>Clostridia</taxon>
        <taxon>Lachnospirales</taxon>
        <taxon>Lachnospiraceae</taxon>
        <taxon>Diplocloster</taxon>
    </lineage>
</organism>
<accession>A0A949N980</accession>
<gene>
    <name evidence="2" type="ORF">KTH89_00915</name>
</gene>
<sequence length="1088" mass="120561">MKEAFSNTVGSDASFVFFPYSVGFPDERQAARLKGQVAMLLQRMQNVQRAIFWMSDPDYISDSTVTALGISIHGNRVFGACTFQLTGGLAFQVVNDAKIKVEEEKVRFETAGGQPPAFAFRPDFRPGEYQIFDCFLSLDGDNCGRFSFSLNISLKEFIDQMQPGMEYLYTDDGMKKSIFAPLFPPAGSGHQTLSFEVRLDPCDIRNRRREMSGTMEDYAVRPTVWNLIHINPSEGIPSFFESIYGAGLFLLPCCETKEGYPARFTFSESFGERYHRLCPEGDFRILGEDITVPLLCGLNGTEFFEMPAGGILRFLSGLPAFAPKVTGDKPEVGKADDPDAPRLSSEHRTSWVGLPDVGTEYVAQPKGHPFYGPGQSQLLIHKTPSFSMEGQKDLFFPMIPYAGVCAGDKERVILLEANVLSRERCERIGRQTIGRTKSSADLHRIPDGESMSYVTTPCGLLAGLNGNQWKGIYLASGKASGAGEEHLWFEKPDDMLIQAFQSGSLFLVAVDPQYIEGSFHNEIHLQDWLMRLPIGYKVSYGHYGGIMIVKGCKGALYDPLDRSRDEKKSLIANPGAWSYRAEFSSPVIDGRREPSQQQLLAQWLVDYFEQAYESEDKSYFQKFNNIAADPDWQGILFLRMPLDADTLPASMTGLLNGVSDPSLLCVHHLGISFCTVEQEGRELRQDREGNLFGLIYYKDPALRGQQVEVVPPEAADRDNFRLLMLKVLFRDSVVADLQCYAQISFTELFGTPIHKMGNGGNPYQAALLSGRLQDRDGVQMFVLENIGESEFLMDSNILNRVVLTGVNMGGSGVDTEFALRGILDFEILEEEEGKPMDLLSYGTEKTGDSAGLVFSNAVLHLSTAGGRQEFTPMWDQACLDRVKSRPRRGSLCACLPLTPQGPEAGDTSLMPEKLGYLTVASGARLSRLTNSAWFGLRFTLALGSAGGLAGKEGWEAQLLLAWNPASKNEKPELFIGIRLPGGGQDADSKGAGTGGNRDSVNSGEGILGIENVWKLSIGNIELCYDREQEAFMLLMRDVALKIFDILKFPPTGAVQFDLFGPGEEAVIRECGWYALYRRDEEKKEDRMI</sequence>
<comment type="caution">
    <text evidence="2">The sequence shown here is derived from an EMBL/GenBank/DDBJ whole genome shotgun (WGS) entry which is preliminary data.</text>
</comment>
<reference evidence="2" key="1">
    <citation type="submission" date="2021-06" db="EMBL/GenBank/DDBJ databases">
        <title>Description of novel taxa of the family Lachnospiraceae.</title>
        <authorList>
            <person name="Chaplin A.V."/>
            <person name="Sokolova S.R."/>
            <person name="Pikina A.P."/>
            <person name="Korzhanova M."/>
            <person name="Belova V."/>
            <person name="Korostin D."/>
            <person name="Efimov B.A."/>
        </authorList>
    </citation>
    <scope>NUCLEOTIDE SEQUENCE</scope>
    <source>
        <strain evidence="2">ASD5720</strain>
    </source>
</reference>
<evidence type="ECO:0000313" key="2">
    <source>
        <dbReference type="EMBL" id="MBU9735077.1"/>
    </source>
</evidence>
<evidence type="ECO:0000313" key="3">
    <source>
        <dbReference type="Proteomes" id="UP000712157"/>
    </source>
</evidence>
<feature type="region of interest" description="Disordered" evidence="1">
    <location>
        <begin position="327"/>
        <end position="346"/>
    </location>
</feature>
<proteinExistence type="predicted"/>
<feature type="region of interest" description="Disordered" evidence="1">
    <location>
        <begin position="980"/>
        <end position="999"/>
    </location>
</feature>
<dbReference type="Proteomes" id="UP000712157">
    <property type="component" value="Unassembled WGS sequence"/>
</dbReference>
<keyword evidence="3" id="KW-1185">Reference proteome</keyword>
<evidence type="ECO:0000256" key="1">
    <source>
        <dbReference type="SAM" id="MobiDB-lite"/>
    </source>
</evidence>
<name>A0A949N980_9FIRM</name>